<sequence length="172" mass="18330">MQFRAVPVSGAEAHGMLTAYFAERAAGFPVEQGEYRPTFPVDAAFTPPDGVFLIVDDPSEPVDGDGADASGTTGIGCGGIRRIEPDPATGLVRYEIKHLWLTDAARGRGTGRALLVELERRAREFGAEELVLDTNASLAAAGGLYRSSGFTEIPPYNDNPNATTWYAKRLAG</sequence>
<dbReference type="PANTHER" id="PTHR43877">
    <property type="entry name" value="AMINOALKYLPHOSPHONATE N-ACETYLTRANSFERASE-RELATED-RELATED"/>
    <property type="match status" value="1"/>
</dbReference>
<dbReference type="SUPFAM" id="SSF55729">
    <property type="entry name" value="Acyl-CoA N-acyltransferases (Nat)"/>
    <property type="match status" value="1"/>
</dbReference>
<feature type="domain" description="N-acetyltransferase" evidence="3">
    <location>
        <begin position="1"/>
        <end position="171"/>
    </location>
</feature>
<dbReference type="Proteomes" id="UP001499954">
    <property type="component" value="Unassembled WGS sequence"/>
</dbReference>
<evidence type="ECO:0000313" key="4">
    <source>
        <dbReference type="EMBL" id="GAA1945551.1"/>
    </source>
</evidence>
<dbReference type="EMBL" id="BAAAMK010000001">
    <property type="protein sequence ID" value="GAA1945551.1"/>
    <property type="molecule type" value="Genomic_DNA"/>
</dbReference>
<keyword evidence="5" id="KW-1185">Reference proteome</keyword>
<dbReference type="InterPro" id="IPR050832">
    <property type="entry name" value="Bact_Acetyltransf"/>
</dbReference>
<evidence type="ECO:0000256" key="2">
    <source>
        <dbReference type="ARBA" id="ARBA00023315"/>
    </source>
</evidence>
<name>A0ABN2Q6E4_9MICO</name>
<evidence type="ECO:0000256" key="1">
    <source>
        <dbReference type="ARBA" id="ARBA00022679"/>
    </source>
</evidence>
<gene>
    <name evidence="4" type="ORF">GCM10009717_10050</name>
</gene>
<reference evidence="4 5" key="1">
    <citation type="journal article" date="2019" name="Int. J. Syst. Evol. Microbiol.">
        <title>The Global Catalogue of Microorganisms (GCM) 10K type strain sequencing project: providing services to taxonomists for standard genome sequencing and annotation.</title>
        <authorList>
            <consortium name="The Broad Institute Genomics Platform"/>
            <consortium name="The Broad Institute Genome Sequencing Center for Infectious Disease"/>
            <person name="Wu L."/>
            <person name="Ma J."/>
        </authorList>
    </citation>
    <scope>NUCLEOTIDE SEQUENCE [LARGE SCALE GENOMIC DNA]</scope>
    <source>
        <strain evidence="4 5">JCM 13584</strain>
    </source>
</reference>
<keyword evidence="2" id="KW-0012">Acyltransferase</keyword>
<keyword evidence="1" id="KW-0808">Transferase</keyword>
<dbReference type="InterPro" id="IPR000182">
    <property type="entry name" value="GNAT_dom"/>
</dbReference>
<comment type="caution">
    <text evidence="4">The sequence shown here is derived from an EMBL/GenBank/DDBJ whole genome shotgun (WGS) entry which is preliminary data.</text>
</comment>
<dbReference type="Gene3D" id="3.40.630.30">
    <property type="match status" value="1"/>
</dbReference>
<evidence type="ECO:0000259" key="3">
    <source>
        <dbReference type="PROSITE" id="PS51186"/>
    </source>
</evidence>
<dbReference type="Pfam" id="PF00583">
    <property type="entry name" value="Acetyltransf_1"/>
    <property type="match status" value="1"/>
</dbReference>
<proteinExistence type="predicted"/>
<dbReference type="InterPro" id="IPR016181">
    <property type="entry name" value="Acyl_CoA_acyltransferase"/>
</dbReference>
<organism evidence="4 5">
    <name type="scientific">Agromyces allii</name>
    <dbReference type="NCBI Taxonomy" id="393607"/>
    <lineage>
        <taxon>Bacteria</taxon>
        <taxon>Bacillati</taxon>
        <taxon>Actinomycetota</taxon>
        <taxon>Actinomycetes</taxon>
        <taxon>Micrococcales</taxon>
        <taxon>Microbacteriaceae</taxon>
        <taxon>Agromyces</taxon>
    </lineage>
</organism>
<dbReference type="PROSITE" id="PS51186">
    <property type="entry name" value="GNAT"/>
    <property type="match status" value="1"/>
</dbReference>
<dbReference type="RefSeq" id="WP_157414555.1">
    <property type="nucleotide sequence ID" value="NZ_BAAAMK010000001.1"/>
</dbReference>
<dbReference type="PANTHER" id="PTHR43877:SF2">
    <property type="entry name" value="AMINOALKYLPHOSPHONATE N-ACETYLTRANSFERASE-RELATED"/>
    <property type="match status" value="1"/>
</dbReference>
<dbReference type="CDD" id="cd04301">
    <property type="entry name" value="NAT_SF"/>
    <property type="match status" value="1"/>
</dbReference>
<accession>A0ABN2Q6E4</accession>
<evidence type="ECO:0000313" key="5">
    <source>
        <dbReference type="Proteomes" id="UP001499954"/>
    </source>
</evidence>
<protein>
    <recommendedName>
        <fullName evidence="3">N-acetyltransferase domain-containing protein</fullName>
    </recommendedName>
</protein>